<reference evidence="7 8" key="1">
    <citation type="submission" date="2018-06" db="EMBL/GenBank/DDBJ databases">
        <title>Whole genome sequencing of Candida tropicalis (genome annotated by CSBL at Korea University).</title>
        <authorList>
            <person name="Ahn J."/>
        </authorList>
    </citation>
    <scope>NUCLEOTIDE SEQUENCE [LARGE SCALE GENOMIC DNA]</scope>
    <source>
        <strain evidence="7 8">ATCC 20962</strain>
    </source>
</reference>
<evidence type="ECO:0000313" key="7">
    <source>
        <dbReference type="EMBL" id="RCK64930.1"/>
    </source>
</evidence>
<dbReference type="PANTHER" id="PTHR15561">
    <property type="entry name" value="CALCITONIN GENE-RELATED PEPTIDE-RECEPTOR COMPONENT PROTEIN"/>
    <property type="match status" value="1"/>
</dbReference>
<evidence type="ECO:0000256" key="6">
    <source>
        <dbReference type="ARBA" id="ARBA00023242"/>
    </source>
</evidence>
<dbReference type="Gene3D" id="1.20.1250.40">
    <property type="match status" value="1"/>
</dbReference>
<gene>
    <name evidence="7" type="primary">RPC17</name>
    <name evidence="7" type="ORF">Cantr_00515</name>
</gene>
<dbReference type="AlphaFoldDB" id="A0A367YGX1"/>
<evidence type="ECO:0000256" key="5">
    <source>
        <dbReference type="ARBA" id="ARBA00023163"/>
    </source>
</evidence>
<keyword evidence="8" id="KW-1185">Reference proteome</keyword>
<dbReference type="GO" id="GO:0005666">
    <property type="term" value="C:RNA polymerase III complex"/>
    <property type="evidence" value="ECO:0007669"/>
    <property type="project" value="InterPro"/>
</dbReference>
<accession>A0A367YGX1</accession>
<comment type="caution">
    <text evidence="7">The sequence shown here is derived from an EMBL/GenBank/DDBJ whole genome shotgun (WGS) entry which is preliminary data.</text>
</comment>
<keyword evidence="4 7" id="KW-0240">DNA-directed RNA polymerase</keyword>
<proteinExistence type="inferred from homology"/>
<protein>
    <recommendedName>
        <fullName evidence="3">DNA-directed RNA polymerase III subunit RPC9</fullName>
    </recommendedName>
</protein>
<dbReference type="OrthoDB" id="1746530at2759"/>
<evidence type="ECO:0000256" key="1">
    <source>
        <dbReference type="ARBA" id="ARBA00004123"/>
    </source>
</evidence>
<keyword evidence="5" id="KW-0804">Transcription</keyword>
<dbReference type="InterPro" id="IPR010997">
    <property type="entry name" value="HRDC-like_sf"/>
</dbReference>
<name>A0A367YGX1_9ASCO</name>
<dbReference type="GO" id="GO:0000166">
    <property type="term" value="F:nucleotide binding"/>
    <property type="evidence" value="ECO:0007669"/>
    <property type="project" value="InterPro"/>
</dbReference>
<evidence type="ECO:0000256" key="2">
    <source>
        <dbReference type="ARBA" id="ARBA00006898"/>
    </source>
</evidence>
<dbReference type="InterPro" id="IPR038324">
    <property type="entry name" value="Rpb4/RPC9_sf"/>
</dbReference>
<evidence type="ECO:0000313" key="8">
    <source>
        <dbReference type="Proteomes" id="UP000253472"/>
    </source>
</evidence>
<dbReference type="GO" id="GO:0006384">
    <property type="term" value="P:transcription initiation at RNA polymerase III promoter"/>
    <property type="evidence" value="ECO:0007669"/>
    <property type="project" value="InterPro"/>
</dbReference>
<dbReference type="InterPro" id="IPR005574">
    <property type="entry name" value="Rpb4/RPC9"/>
</dbReference>
<comment type="subcellular location">
    <subcellularLocation>
        <location evidence="1">Nucleus</location>
    </subcellularLocation>
</comment>
<keyword evidence="6" id="KW-0539">Nucleus</keyword>
<comment type="similarity">
    <text evidence="2">Belongs to the eukaryotic RPC9 RNA polymerase subunit family.</text>
</comment>
<evidence type="ECO:0000256" key="4">
    <source>
        <dbReference type="ARBA" id="ARBA00022478"/>
    </source>
</evidence>
<dbReference type="PANTHER" id="PTHR15561:SF0">
    <property type="entry name" value="DNA-DIRECTED RNA POLYMERASE III SUBUNIT RPC9"/>
    <property type="match status" value="1"/>
</dbReference>
<dbReference type="Proteomes" id="UP000253472">
    <property type="component" value="Unassembled WGS sequence"/>
</dbReference>
<dbReference type="SUPFAM" id="SSF47819">
    <property type="entry name" value="HRDC-like"/>
    <property type="match status" value="1"/>
</dbReference>
<dbReference type="EMBL" id="QLNQ01000021">
    <property type="protein sequence ID" value="RCK64930.1"/>
    <property type="molecule type" value="Genomic_DNA"/>
</dbReference>
<evidence type="ECO:0000256" key="3">
    <source>
        <dbReference type="ARBA" id="ARBA00016672"/>
    </source>
</evidence>
<dbReference type="STRING" id="5486.A0A367YGX1"/>
<dbReference type="InterPro" id="IPR038846">
    <property type="entry name" value="RPC9"/>
</dbReference>
<dbReference type="Pfam" id="PF03874">
    <property type="entry name" value="RNA_pol_Rpb4"/>
    <property type="match status" value="1"/>
</dbReference>
<sequence length="159" mass="18204">MKILTERDAFLSNYEVQQHLESMKNKYHWTFSPGDNAKDAKLAKRKDKKHYTACGINLEVVTRDVLACLDNSESGVIETLDQFKELMGFLNGLELMKIEKLQIVNSLPRSLVVLYAIVEECEERFGEEVSEGIIGKINELFPIEQEEEGEGEEDAEMEE</sequence>
<organism evidence="7 8">
    <name type="scientific">Candida viswanathii</name>
    <dbReference type="NCBI Taxonomy" id="5486"/>
    <lineage>
        <taxon>Eukaryota</taxon>
        <taxon>Fungi</taxon>
        <taxon>Dikarya</taxon>
        <taxon>Ascomycota</taxon>
        <taxon>Saccharomycotina</taxon>
        <taxon>Pichiomycetes</taxon>
        <taxon>Debaryomycetaceae</taxon>
        <taxon>Candida/Lodderomyces clade</taxon>
        <taxon>Candida</taxon>
    </lineage>
</organism>